<keyword evidence="3" id="KW-0175">Coiled coil</keyword>
<dbReference type="InterPro" id="IPR024930">
    <property type="entry name" value="Skp_dom_sf"/>
</dbReference>
<evidence type="ECO:0000313" key="5">
    <source>
        <dbReference type="EMBL" id="MBO8425248.1"/>
    </source>
</evidence>
<dbReference type="PANTHER" id="PTHR35089">
    <property type="entry name" value="CHAPERONE PROTEIN SKP"/>
    <property type="match status" value="1"/>
</dbReference>
<organism evidence="5 6">
    <name type="scientific">Candidatus Enterousia avistercoris</name>
    <dbReference type="NCBI Taxonomy" id="2840788"/>
    <lineage>
        <taxon>Bacteria</taxon>
        <taxon>Pseudomonadati</taxon>
        <taxon>Pseudomonadota</taxon>
        <taxon>Alphaproteobacteria</taxon>
        <taxon>Candidatus Enterousia</taxon>
    </lineage>
</organism>
<dbReference type="Pfam" id="PF03938">
    <property type="entry name" value="OmpH"/>
    <property type="match status" value="1"/>
</dbReference>
<comment type="caution">
    <text evidence="5">The sequence shown here is derived from an EMBL/GenBank/DDBJ whole genome shotgun (WGS) entry which is preliminary data.</text>
</comment>
<dbReference type="PANTHER" id="PTHR35089:SF1">
    <property type="entry name" value="CHAPERONE PROTEIN SKP"/>
    <property type="match status" value="1"/>
</dbReference>
<evidence type="ECO:0000256" key="3">
    <source>
        <dbReference type="SAM" id="Coils"/>
    </source>
</evidence>
<dbReference type="Proteomes" id="UP000823630">
    <property type="component" value="Unassembled WGS sequence"/>
</dbReference>
<dbReference type="SUPFAM" id="SSF111384">
    <property type="entry name" value="OmpH-like"/>
    <property type="match status" value="1"/>
</dbReference>
<proteinExistence type="inferred from homology"/>
<keyword evidence="4" id="KW-0472">Membrane</keyword>
<feature type="transmembrane region" description="Helical" evidence="4">
    <location>
        <begin position="14"/>
        <end position="35"/>
    </location>
</feature>
<gene>
    <name evidence="5" type="ORF">IAC69_02080</name>
</gene>
<dbReference type="GO" id="GO:0050821">
    <property type="term" value="P:protein stabilization"/>
    <property type="evidence" value="ECO:0007669"/>
    <property type="project" value="TreeGrafter"/>
</dbReference>
<accession>A0A9D9DEY0</accession>
<evidence type="ECO:0000256" key="1">
    <source>
        <dbReference type="ARBA" id="ARBA00009091"/>
    </source>
</evidence>
<keyword evidence="4" id="KW-0812">Transmembrane</keyword>
<reference evidence="5" key="2">
    <citation type="journal article" date="2021" name="PeerJ">
        <title>Extensive microbial diversity within the chicken gut microbiome revealed by metagenomics and culture.</title>
        <authorList>
            <person name="Gilroy R."/>
            <person name="Ravi A."/>
            <person name="Getino M."/>
            <person name="Pursley I."/>
            <person name="Horton D.L."/>
            <person name="Alikhan N.F."/>
            <person name="Baker D."/>
            <person name="Gharbi K."/>
            <person name="Hall N."/>
            <person name="Watson M."/>
            <person name="Adriaenssens E.M."/>
            <person name="Foster-Nyarko E."/>
            <person name="Jarju S."/>
            <person name="Secka A."/>
            <person name="Antonio M."/>
            <person name="Oren A."/>
            <person name="Chaudhuri R.R."/>
            <person name="La Ragione R."/>
            <person name="Hildebrand F."/>
            <person name="Pallen M.J."/>
        </authorList>
    </citation>
    <scope>NUCLEOTIDE SEQUENCE</scope>
    <source>
        <strain evidence="5">8207</strain>
    </source>
</reference>
<dbReference type="GO" id="GO:0005829">
    <property type="term" value="C:cytosol"/>
    <property type="evidence" value="ECO:0007669"/>
    <property type="project" value="TreeGrafter"/>
</dbReference>
<dbReference type="SMART" id="SM00935">
    <property type="entry name" value="OmpH"/>
    <property type="match status" value="1"/>
</dbReference>
<sequence>MANKTQANPAVKKYVKTGVIAAVVIAVAALGIWGISALRGGGETTVEEALTVVSPDAATGDQLRVAVIRMDAIQTQAVALKDLTAQRMKYEDELRKELESRQSELEEEKAEIEKSQDVLSRDALQRRIVDYQNRVSELQRDLTERAQSVEISFQKALNDVQTKHLDPVIEGIIAKKNLSLVIDGRFARIGANAENLDITDEVISALDKKVSSVKMEKPQGF</sequence>
<evidence type="ECO:0000256" key="4">
    <source>
        <dbReference type="SAM" id="Phobius"/>
    </source>
</evidence>
<keyword evidence="2" id="KW-0732">Signal</keyword>
<feature type="coiled-coil region" evidence="3">
    <location>
        <begin position="80"/>
        <end position="141"/>
    </location>
</feature>
<name>A0A9D9DEY0_9PROT</name>
<evidence type="ECO:0000313" key="6">
    <source>
        <dbReference type="Proteomes" id="UP000823630"/>
    </source>
</evidence>
<dbReference type="AlphaFoldDB" id="A0A9D9DEY0"/>
<dbReference type="EMBL" id="JADINC010000030">
    <property type="protein sequence ID" value="MBO8425248.1"/>
    <property type="molecule type" value="Genomic_DNA"/>
</dbReference>
<dbReference type="Gene3D" id="3.30.910.20">
    <property type="entry name" value="Skp domain"/>
    <property type="match status" value="1"/>
</dbReference>
<dbReference type="GO" id="GO:0051082">
    <property type="term" value="F:unfolded protein binding"/>
    <property type="evidence" value="ECO:0007669"/>
    <property type="project" value="InterPro"/>
</dbReference>
<evidence type="ECO:0000256" key="2">
    <source>
        <dbReference type="ARBA" id="ARBA00022729"/>
    </source>
</evidence>
<comment type="similarity">
    <text evidence="1">Belongs to the Skp family.</text>
</comment>
<keyword evidence="4" id="KW-1133">Transmembrane helix</keyword>
<reference evidence="5" key="1">
    <citation type="submission" date="2020-10" db="EMBL/GenBank/DDBJ databases">
        <authorList>
            <person name="Gilroy R."/>
        </authorList>
    </citation>
    <scope>NUCLEOTIDE SEQUENCE</scope>
    <source>
        <strain evidence="5">8207</strain>
    </source>
</reference>
<protein>
    <submittedName>
        <fullName evidence="5">OmpH family outer membrane protein</fullName>
    </submittedName>
</protein>
<dbReference type="InterPro" id="IPR005632">
    <property type="entry name" value="Chaperone_Skp"/>
</dbReference>